<name>A0A8T1VAR6_9STRA</name>
<keyword evidence="3" id="KW-1185">Reference proteome</keyword>
<dbReference type="Proteomes" id="UP000694044">
    <property type="component" value="Unassembled WGS sequence"/>
</dbReference>
<protein>
    <submittedName>
        <fullName evidence="2">Uncharacterized protein</fullName>
    </submittedName>
</protein>
<reference evidence="2" key="1">
    <citation type="submission" date="2021-02" db="EMBL/GenBank/DDBJ databases">
        <authorList>
            <person name="Palmer J.M."/>
        </authorList>
    </citation>
    <scope>NUCLEOTIDE SEQUENCE</scope>
    <source>
        <strain evidence="2">SCRP734</strain>
    </source>
</reference>
<feature type="coiled-coil region" evidence="1">
    <location>
        <begin position="133"/>
        <end position="160"/>
    </location>
</feature>
<dbReference type="OrthoDB" id="94870at2759"/>
<evidence type="ECO:0000256" key="1">
    <source>
        <dbReference type="SAM" id="Coils"/>
    </source>
</evidence>
<comment type="caution">
    <text evidence="2">The sequence shown here is derived from an EMBL/GenBank/DDBJ whole genome shotgun (WGS) entry which is preliminary data.</text>
</comment>
<organism evidence="2 3">
    <name type="scientific">Phytophthora pseudosyringae</name>
    <dbReference type="NCBI Taxonomy" id="221518"/>
    <lineage>
        <taxon>Eukaryota</taxon>
        <taxon>Sar</taxon>
        <taxon>Stramenopiles</taxon>
        <taxon>Oomycota</taxon>
        <taxon>Peronosporomycetes</taxon>
        <taxon>Peronosporales</taxon>
        <taxon>Peronosporaceae</taxon>
        <taxon>Phytophthora</taxon>
    </lineage>
</organism>
<dbReference type="EMBL" id="JAGDFM010000565">
    <property type="protein sequence ID" value="KAG7377179.1"/>
    <property type="molecule type" value="Genomic_DNA"/>
</dbReference>
<dbReference type="AlphaFoldDB" id="A0A8T1VAR6"/>
<evidence type="ECO:0000313" key="3">
    <source>
        <dbReference type="Proteomes" id="UP000694044"/>
    </source>
</evidence>
<keyword evidence="1" id="KW-0175">Coiled coil</keyword>
<proteinExistence type="predicted"/>
<accession>A0A8T1VAR6</accession>
<gene>
    <name evidence="2" type="ORF">PHYPSEUDO_012047</name>
</gene>
<evidence type="ECO:0000313" key="2">
    <source>
        <dbReference type="EMBL" id="KAG7377179.1"/>
    </source>
</evidence>
<sequence>MATGVDFDVEGVTTFTLRAHGSFRYRISLKSEKVNIWLEDRSSKKQWQSGLLNKEGYVSAANIFVDASAADYVSCFQQCLNCSPDHTEESKRKLTSLSGDKLQLEMSIKLRLLQSVREVRYVFKLQPVAVEQIDILESKLKDQQEELERLRGQVGSAGRAFLYAESLTWASSKLQWKLVNGEKFALNADRTSITVLFPGVYAIGALVNHQPIQNNTVGSISLQKDGLAIQSASTGAAYCNGYNGVTHSSHSTSSSLMCVVQVKKDERIAVVCTGNSPISNAASYLTAVRIGN</sequence>